<dbReference type="InterPro" id="IPR051310">
    <property type="entry name" value="MCP_chemotaxis"/>
</dbReference>
<name>A0ABN1KFZ6_9BURK</name>
<dbReference type="PANTHER" id="PTHR43531">
    <property type="entry name" value="PROTEIN ICFG"/>
    <property type="match status" value="1"/>
</dbReference>
<keyword evidence="8" id="KW-1185">Reference proteome</keyword>
<keyword evidence="5" id="KW-0472">Membrane</keyword>
<feature type="transmembrane region" description="Helical" evidence="5">
    <location>
        <begin position="221"/>
        <end position="242"/>
    </location>
</feature>
<evidence type="ECO:0000259" key="6">
    <source>
        <dbReference type="PROSITE" id="PS50111"/>
    </source>
</evidence>
<evidence type="ECO:0000256" key="2">
    <source>
        <dbReference type="ARBA" id="ARBA00029447"/>
    </source>
</evidence>
<dbReference type="Pfam" id="PF00015">
    <property type="entry name" value="MCPsignal"/>
    <property type="match status" value="1"/>
</dbReference>
<dbReference type="EMBL" id="BAAAEW010000042">
    <property type="protein sequence ID" value="GAA0765186.1"/>
    <property type="molecule type" value="Genomic_DNA"/>
</dbReference>
<organism evidence="7 8">
    <name type="scientific">Ideonella azotifigens</name>
    <dbReference type="NCBI Taxonomy" id="513160"/>
    <lineage>
        <taxon>Bacteria</taxon>
        <taxon>Pseudomonadati</taxon>
        <taxon>Pseudomonadota</taxon>
        <taxon>Betaproteobacteria</taxon>
        <taxon>Burkholderiales</taxon>
        <taxon>Sphaerotilaceae</taxon>
        <taxon>Ideonella</taxon>
    </lineage>
</organism>
<dbReference type="InterPro" id="IPR004089">
    <property type="entry name" value="MCPsignal_dom"/>
</dbReference>
<evidence type="ECO:0000256" key="1">
    <source>
        <dbReference type="ARBA" id="ARBA00022481"/>
    </source>
</evidence>
<dbReference type="PANTHER" id="PTHR43531:SF14">
    <property type="entry name" value="METHYL-ACCEPTING CHEMOTAXIS PROTEIN I-RELATED"/>
    <property type="match status" value="1"/>
</dbReference>
<dbReference type="CDD" id="cd11386">
    <property type="entry name" value="MCP_signal"/>
    <property type="match status" value="1"/>
</dbReference>
<feature type="transmembrane region" description="Helical" evidence="5">
    <location>
        <begin position="49"/>
        <end position="72"/>
    </location>
</feature>
<proteinExistence type="inferred from homology"/>
<feature type="coiled-coil region" evidence="4">
    <location>
        <begin position="333"/>
        <end position="360"/>
    </location>
</feature>
<comment type="caution">
    <text evidence="7">The sequence shown here is derived from an EMBL/GenBank/DDBJ whole genome shotgun (WGS) entry which is preliminary data.</text>
</comment>
<evidence type="ECO:0000256" key="3">
    <source>
        <dbReference type="PROSITE-ProRule" id="PRU00284"/>
    </source>
</evidence>
<keyword evidence="5" id="KW-1133">Transmembrane helix</keyword>
<keyword evidence="5" id="KW-0812">Transmembrane</keyword>
<keyword evidence="4" id="KW-0175">Coiled coil</keyword>
<dbReference type="SUPFAM" id="SSF58104">
    <property type="entry name" value="Methyl-accepting chemotaxis protein (MCP) signaling domain"/>
    <property type="match status" value="1"/>
</dbReference>
<dbReference type="PRINTS" id="PR00260">
    <property type="entry name" value="CHEMTRNSDUCR"/>
</dbReference>
<keyword evidence="3" id="KW-0807">Transducer</keyword>
<accession>A0ABN1KFZ6</accession>
<dbReference type="SMART" id="SM00283">
    <property type="entry name" value="MA"/>
    <property type="match status" value="1"/>
</dbReference>
<evidence type="ECO:0000313" key="7">
    <source>
        <dbReference type="EMBL" id="GAA0765186.1"/>
    </source>
</evidence>
<dbReference type="InterPro" id="IPR004090">
    <property type="entry name" value="Chemotax_Me-accpt_rcpt"/>
</dbReference>
<evidence type="ECO:0000256" key="5">
    <source>
        <dbReference type="SAM" id="Phobius"/>
    </source>
</evidence>
<feature type="domain" description="Methyl-accepting transducer" evidence="6">
    <location>
        <begin position="304"/>
        <end position="533"/>
    </location>
</feature>
<reference evidence="7 8" key="1">
    <citation type="journal article" date="2019" name="Int. J. Syst. Evol. Microbiol.">
        <title>The Global Catalogue of Microorganisms (GCM) 10K type strain sequencing project: providing services to taxonomists for standard genome sequencing and annotation.</title>
        <authorList>
            <consortium name="The Broad Institute Genomics Platform"/>
            <consortium name="The Broad Institute Genome Sequencing Center for Infectious Disease"/>
            <person name="Wu L."/>
            <person name="Ma J."/>
        </authorList>
    </citation>
    <scope>NUCLEOTIDE SEQUENCE [LARGE SCALE GENOMIC DNA]</scope>
    <source>
        <strain evidence="7 8">JCM 15503</strain>
    </source>
</reference>
<comment type="similarity">
    <text evidence="2">Belongs to the methyl-accepting chemotaxis (MCP) protein family.</text>
</comment>
<keyword evidence="1" id="KW-0488">Methylation</keyword>
<evidence type="ECO:0000313" key="8">
    <source>
        <dbReference type="Proteomes" id="UP001500279"/>
    </source>
</evidence>
<protein>
    <submittedName>
        <fullName evidence="7">Methyl-accepting chemotaxis protein</fullName>
    </submittedName>
</protein>
<dbReference type="Proteomes" id="UP001500279">
    <property type="component" value="Unassembled WGS sequence"/>
</dbReference>
<dbReference type="PROSITE" id="PS50111">
    <property type="entry name" value="CHEMOTAXIS_TRANSDUC_2"/>
    <property type="match status" value="1"/>
</dbReference>
<dbReference type="Gene3D" id="1.10.287.950">
    <property type="entry name" value="Methyl-accepting chemotaxis protein"/>
    <property type="match status" value="1"/>
</dbReference>
<evidence type="ECO:0000256" key="4">
    <source>
        <dbReference type="SAM" id="Coils"/>
    </source>
</evidence>
<sequence length="552" mass="57854">MVRELAALKYLTGQPISLHCSAIRGPATTTAAPWAPPFWKHCMNFSSRLFVCAAVPAALFIAALSAGLWSLVRTQDEFDRYISTEQAAASGLSEMYAQGLQMGQALRNIVLDPANKKAYDNFTNAEAGYEKARAETGQAVRGTPAQASLDSLAPLREGLAAKQKEVLGLVTTDPASAAKALTAGETPAWRSLRAKLLEQIDAGRKTAIETHAKTKQRANQMTVLTLALAVVAAAVAVGLCWAMRRTVVRELGGDPAGAREALRRMADGDLSFELAVVPPAGSLLGELQRTQHRLQELVSHVHASTESINTASSEIATGNHDLSLRTEQTASSLQETASSMEQLTSNVKQAADAAHQANQLATSAAEVAQRGGNVVAQVVSTMGQINTSSKKIADIIGVIDGIAFQTNILALNAAVEAARAGEQGRGFAVVASEVRSLAQRSATAAREIKSLIGASVDSVEGGSRLVADAGRTMTEIVTSVQRVADIVGEITSAAGEQSAGIGQINLAVNQLDQMTQQNAALVEESAAAAQSMKDQVVRLSGVVGTFRLRAKA</sequence>
<gene>
    <name evidence="7" type="ORF">GCM10009107_52130</name>
</gene>